<feature type="region of interest" description="Disordered" evidence="1">
    <location>
        <begin position="60"/>
        <end position="87"/>
    </location>
</feature>
<evidence type="ECO:0000313" key="3">
    <source>
        <dbReference type="Proteomes" id="UP001472866"/>
    </source>
</evidence>
<name>A0AAX4P604_9CHLO</name>
<dbReference type="PANTHER" id="PTHR37910:SF2">
    <property type="entry name" value="EXPRESSED PROTEIN"/>
    <property type="match status" value="1"/>
</dbReference>
<dbReference type="Gene3D" id="1.25.40.10">
    <property type="entry name" value="Tetratricopeptide repeat domain"/>
    <property type="match status" value="1"/>
</dbReference>
<evidence type="ECO:0000256" key="1">
    <source>
        <dbReference type="SAM" id="MobiDB-lite"/>
    </source>
</evidence>
<dbReference type="Proteomes" id="UP001472866">
    <property type="component" value="Chromosome 04"/>
</dbReference>
<dbReference type="InterPro" id="IPR011990">
    <property type="entry name" value="TPR-like_helical_dom_sf"/>
</dbReference>
<reference evidence="2 3" key="1">
    <citation type="submission" date="2024-03" db="EMBL/GenBank/DDBJ databases">
        <title>Complete genome sequence of the green alga Chloropicon roscoffensis RCC1871.</title>
        <authorList>
            <person name="Lemieux C."/>
            <person name="Pombert J.-F."/>
            <person name="Otis C."/>
            <person name="Turmel M."/>
        </authorList>
    </citation>
    <scope>NUCLEOTIDE SEQUENCE [LARGE SCALE GENOMIC DNA]</scope>
    <source>
        <strain evidence="2 3">RCC1871</strain>
    </source>
</reference>
<keyword evidence="3" id="KW-1185">Reference proteome</keyword>
<accession>A0AAX4P604</accession>
<dbReference type="EMBL" id="CP151504">
    <property type="protein sequence ID" value="WZN61446.1"/>
    <property type="molecule type" value="Genomic_DNA"/>
</dbReference>
<dbReference type="PANTHER" id="PTHR37910">
    <property type="entry name" value="EXPRESSED PROTEIN"/>
    <property type="match status" value="1"/>
</dbReference>
<dbReference type="AlphaFoldDB" id="A0AAX4P604"/>
<proteinExistence type="predicted"/>
<organism evidence="2 3">
    <name type="scientific">Chloropicon roscoffensis</name>
    <dbReference type="NCBI Taxonomy" id="1461544"/>
    <lineage>
        <taxon>Eukaryota</taxon>
        <taxon>Viridiplantae</taxon>
        <taxon>Chlorophyta</taxon>
        <taxon>Chloropicophyceae</taxon>
        <taxon>Chloropicales</taxon>
        <taxon>Chloropicaceae</taxon>
        <taxon>Chloropicon</taxon>
    </lineage>
</organism>
<evidence type="ECO:0000313" key="2">
    <source>
        <dbReference type="EMBL" id="WZN61446.1"/>
    </source>
</evidence>
<sequence length="225" mass="24447">MRPRASTGTTPTASTSGAPISWTRRGRRTSSVFLLSGLAQLVASSRSALASVPLRTEDLARRRRTPVLSSSPSEGRQGKVGTQPPALSPEGALESFLEARSLVARGDYNLAFNQYENVVRNAPSSSAIAEYARLGRAITRYEVGNKGQAVIELEYEVLNNVGIPEAHAALAAACWSSGKTSLAEFQWEVAMEFDSRFSNVRWVSENYHWGPELTGALQKFLSLTK</sequence>
<protein>
    <submittedName>
        <fullName evidence="2">Uncharacterized protein</fullName>
    </submittedName>
</protein>
<feature type="region of interest" description="Disordered" evidence="1">
    <location>
        <begin position="1"/>
        <end position="22"/>
    </location>
</feature>
<dbReference type="SUPFAM" id="SSF48452">
    <property type="entry name" value="TPR-like"/>
    <property type="match status" value="1"/>
</dbReference>
<feature type="compositionally biased region" description="Low complexity" evidence="1">
    <location>
        <begin position="1"/>
        <end position="19"/>
    </location>
</feature>
<gene>
    <name evidence="2" type="ORF">HKI87_04g29810</name>
</gene>